<evidence type="ECO:0000256" key="10">
    <source>
        <dbReference type="ARBA" id="ARBA00023136"/>
    </source>
</evidence>
<dbReference type="Proteomes" id="UP000824782">
    <property type="component" value="Unassembled WGS sequence"/>
</dbReference>
<dbReference type="Gene3D" id="3.40.50.1000">
    <property type="entry name" value="HAD superfamily/HAD-like"/>
    <property type="match status" value="1"/>
</dbReference>
<evidence type="ECO:0000256" key="11">
    <source>
        <dbReference type="ARBA" id="ARBA00049360"/>
    </source>
</evidence>
<keyword evidence="10 12" id="KW-0472">Membrane</keyword>
<feature type="domain" description="P5B-type ATPase N-terminal" evidence="15">
    <location>
        <begin position="12"/>
        <end position="131"/>
    </location>
</feature>
<keyword evidence="6 12" id="KW-0067">ATP-binding</keyword>
<dbReference type="GO" id="GO:0006874">
    <property type="term" value="P:intracellular calcium ion homeostasis"/>
    <property type="evidence" value="ECO:0007669"/>
    <property type="project" value="TreeGrafter"/>
</dbReference>
<dbReference type="InterPro" id="IPR001757">
    <property type="entry name" value="P_typ_ATPase"/>
</dbReference>
<sequence>MAENQAVLNQGEENEMEIYGYKSERWRKVLCFLGYIFSLGLFKLFCYWKPELDVWCHCVPCNLADADTVLLRSTGEIKDYMKNLVIKVNLDRTAKPGNPVISDESSIVHKSIMEPESKVRYIQVQKIRYAWIPSESKFIKIGVLEENLSCLDIHSKYGFGLTKEEQKVRQQICGLNTITVKIIPVWKLLSKEVESEEVQSQSLVPGDVIVLGGNKLYLPCDAILISGGCTVNEAMLTGESTPVTKTPLPNVNNCIPWMVQCGEDYKKHVLYCGTEIIQTKRSSNELVKAVVLQTGFNTAKGDLVRAILYNKPMNVKLHREAIRFLIVLVASAIFGVTYTAAVHVKNGASVHDIVLMSLLMLTAGVNKTIPASLTLCLLYGQTRLKKKNIFCISPQRINVAGQLNLVCFDKTGTLTEDVLDLYGVLPVEKSCFQDMILFTSSTNLPWSPLLQAMTSCHSIITLDGKLQGDPLDLKMFNGTGWELEDYNLDVKKDGPLNNCTMVKPGPGAAKVPVEGILILHQFPFSSSLQRMSVVAQVIGESNLKVFMKGAPEMIVRFCKPETVESDLIFLGLLILENRLKPETNLVLQELTDANIRTVMVTGDNLQTAVTVGKKSGMIPSTSNIIMLEACEPEKNVPASVTWKTLPASEENINFIMAKKTHIDTDKAWVNNPTTLGNYHFAMNGKSYQVLTQHFPYLLPKILLNGTIFARMTPKQKSSLIEELQKLDYFVGMCGDGANDCGALNKAHAGISLSELEASVASPFTSKIPNIECVPLLIKEGRNSLITSFSIFKFLTTFQFIGIVCIFFLFWKQTLLGNYQYLMHDLAINITVTLTTSLNFPASKLAPYRPPGQLLSPPLLLSIFMHLTFTVIVQSTAFFLLQQQPWFNEADVFSACLPWNYSSANVTVREHRYAENFFTTTMFPITGFHEIVVEVVFAKGRPFRQPLYTNYLLSIMIIIQITAYLFVMFADIETLYTTMEMWFIENRKLWLWIKIMFSYKSKSLYRKLQRKLQKDPEWPPEDRTDYAIQCVSVEDPQNCTAPNNEKDSEETMQQAKKRMEFV</sequence>
<comment type="similarity">
    <text evidence="2 12">Belongs to the cation transport ATPase (P-type) (TC 3.A.3) family. Type V subfamily.</text>
</comment>
<dbReference type="Gene3D" id="3.40.1110.10">
    <property type="entry name" value="Calcium-transporting ATPase, cytoplasmic domain N"/>
    <property type="match status" value="1"/>
</dbReference>
<dbReference type="EMBL" id="WNYA01000003">
    <property type="protein sequence ID" value="KAG8581512.1"/>
    <property type="molecule type" value="Genomic_DNA"/>
</dbReference>
<evidence type="ECO:0000259" key="15">
    <source>
        <dbReference type="Pfam" id="PF12409"/>
    </source>
</evidence>
<dbReference type="Gene3D" id="2.70.150.10">
    <property type="entry name" value="Calcium-transporting ATPase, cytoplasmic transduction domain A"/>
    <property type="match status" value="1"/>
</dbReference>
<evidence type="ECO:0000256" key="3">
    <source>
        <dbReference type="ARBA" id="ARBA00022692"/>
    </source>
</evidence>
<comment type="caution">
    <text evidence="16">The sequence shown here is derived from an EMBL/GenBank/DDBJ whole genome shotgun (WGS) entry which is preliminary data.</text>
</comment>
<dbReference type="EC" id="7.2.2.-" evidence="12"/>
<dbReference type="InterPro" id="IPR006544">
    <property type="entry name" value="P-type_TPase_V"/>
</dbReference>
<evidence type="ECO:0000259" key="14">
    <source>
        <dbReference type="Pfam" id="PF00122"/>
    </source>
</evidence>
<dbReference type="InterPro" id="IPR047819">
    <property type="entry name" value="P5A-ATPase_N"/>
</dbReference>
<dbReference type="SUPFAM" id="SSF81665">
    <property type="entry name" value="Calcium ATPase, transmembrane domain M"/>
    <property type="match status" value="1"/>
</dbReference>
<keyword evidence="7 12" id="KW-0460">Magnesium</keyword>
<dbReference type="NCBIfam" id="TIGR01494">
    <property type="entry name" value="ATPase_P-type"/>
    <property type="match status" value="1"/>
</dbReference>
<dbReference type="GO" id="GO:0019829">
    <property type="term" value="F:ATPase-coupled monoatomic cation transmembrane transporter activity"/>
    <property type="evidence" value="ECO:0007669"/>
    <property type="project" value="UniProtKB-UniRule"/>
</dbReference>
<dbReference type="PROSITE" id="PS00154">
    <property type="entry name" value="ATPASE_E1_E2"/>
    <property type="match status" value="1"/>
</dbReference>
<evidence type="ECO:0000256" key="4">
    <source>
        <dbReference type="ARBA" id="ARBA00022723"/>
    </source>
</evidence>
<feature type="transmembrane region" description="Helical" evidence="12">
    <location>
        <begin position="321"/>
        <end position="341"/>
    </location>
</feature>
<dbReference type="PANTHER" id="PTHR45630:SF17">
    <property type="entry name" value="CATION-TRANSPORTING ATPASE"/>
    <property type="match status" value="1"/>
</dbReference>
<reference evidence="16" key="1">
    <citation type="thesis" date="2020" institute="ProQuest LLC" country="789 East Eisenhower Parkway, Ann Arbor, MI, USA">
        <title>Comparative Genomics and Chromosome Evolution.</title>
        <authorList>
            <person name="Mudd A.B."/>
        </authorList>
    </citation>
    <scope>NUCLEOTIDE SEQUENCE</scope>
    <source>
        <strain evidence="16">237g6f4</strain>
        <tissue evidence="16">Blood</tissue>
    </source>
</reference>
<evidence type="ECO:0000256" key="6">
    <source>
        <dbReference type="ARBA" id="ARBA00022840"/>
    </source>
</evidence>
<dbReference type="InterPro" id="IPR018303">
    <property type="entry name" value="ATPase_P-typ_P_site"/>
</dbReference>
<dbReference type="PANTHER" id="PTHR45630">
    <property type="entry name" value="CATION-TRANSPORTING ATPASE-RELATED"/>
    <property type="match status" value="1"/>
</dbReference>
<dbReference type="InterPro" id="IPR023299">
    <property type="entry name" value="ATPase_P-typ_cyto_dom_N"/>
</dbReference>
<evidence type="ECO:0000256" key="1">
    <source>
        <dbReference type="ARBA" id="ARBA00004141"/>
    </source>
</evidence>
<feature type="transmembrane region" description="Helical" evidence="12">
    <location>
        <begin position="790"/>
        <end position="810"/>
    </location>
</feature>
<name>A0AAV7CAR8_ENGPU</name>
<dbReference type="InterPro" id="IPR023214">
    <property type="entry name" value="HAD_sf"/>
</dbReference>
<dbReference type="AlphaFoldDB" id="A0AAV7CAR8"/>
<organism evidence="16 17">
    <name type="scientific">Engystomops pustulosus</name>
    <name type="common">Tungara frog</name>
    <name type="synonym">Physalaemus pustulosus</name>
    <dbReference type="NCBI Taxonomy" id="76066"/>
    <lineage>
        <taxon>Eukaryota</taxon>
        <taxon>Metazoa</taxon>
        <taxon>Chordata</taxon>
        <taxon>Craniata</taxon>
        <taxon>Vertebrata</taxon>
        <taxon>Euteleostomi</taxon>
        <taxon>Amphibia</taxon>
        <taxon>Batrachia</taxon>
        <taxon>Anura</taxon>
        <taxon>Neobatrachia</taxon>
        <taxon>Hyloidea</taxon>
        <taxon>Leptodactylidae</taxon>
        <taxon>Leiuperinae</taxon>
        <taxon>Engystomops</taxon>
    </lineage>
</organism>
<dbReference type="InterPro" id="IPR036412">
    <property type="entry name" value="HAD-like_sf"/>
</dbReference>
<evidence type="ECO:0000256" key="7">
    <source>
        <dbReference type="ARBA" id="ARBA00022842"/>
    </source>
</evidence>
<dbReference type="Pfam" id="PF12409">
    <property type="entry name" value="P5-ATPase"/>
    <property type="match status" value="1"/>
</dbReference>
<dbReference type="GO" id="GO:0046872">
    <property type="term" value="F:metal ion binding"/>
    <property type="evidence" value="ECO:0007669"/>
    <property type="project" value="UniProtKB-UniRule"/>
</dbReference>
<dbReference type="SUPFAM" id="SSF81653">
    <property type="entry name" value="Calcium ATPase, transduction domain A"/>
    <property type="match status" value="1"/>
</dbReference>
<dbReference type="SUPFAM" id="SSF56784">
    <property type="entry name" value="HAD-like"/>
    <property type="match status" value="1"/>
</dbReference>
<comment type="subcellular location">
    <subcellularLocation>
        <location evidence="1 12">Membrane</location>
        <topology evidence="1 12">Multi-pass membrane protein</topology>
    </subcellularLocation>
</comment>
<evidence type="ECO:0000256" key="2">
    <source>
        <dbReference type="ARBA" id="ARBA00006000"/>
    </source>
</evidence>
<evidence type="ECO:0000256" key="8">
    <source>
        <dbReference type="ARBA" id="ARBA00022967"/>
    </source>
</evidence>
<evidence type="ECO:0000313" key="17">
    <source>
        <dbReference type="Proteomes" id="UP000824782"/>
    </source>
</evidence>
<evidence type="ECO:0000313" key="16">
    <source>
        <dbReference type="EMBL" id="KAG8581512.1"/>
    </source>
</evidence>
<evidence type="ECO:0000256" key="13">
    <source>
        <dbReference type="SAM" id="MobiDB-lite"/>
    </source>
</evidence>
<keyword evidence="9 12" id="KW-1133">Transmembrane helix</keyword>
<keyword evidence="4 12" id="KW-0479">Metal-binding</keyword>
<dbReference type="FunFam" id="1.20.1110.10:FF:000023">
    <property type="entry name" value="Cation-transporting ATPase"/>
    <property type="match status" value="1"/>
</dbReference>
<evidence type="ECO:0000256" key="9">
    <source>
        <dbReference type="ARBA" id="ARBA00022989"/>
    </source>
</evidence>
<dbReference type="GO" id="GO:0015203">
    <property type="term" value="F:polyamine transmembrane transporter activity"/>
    <property type="evidence" value="ECO:0007669"/>
    <property type="project" value="TreeGrafter"/>
</dbReference>
<protein>
    <recommendedName>
        <fullName evidence="12">Cation-transporting ATPase</fullName>
        <ecNumber evidence="12">7.2.2.-</ecNumber>
    </recommendedName>
</protein>
<feature type="region of interest" description="Disordered" evidence="13">
    <location>
        <begin position="1036"/>
        <end position="1061"/>
    </location>
</feature>
<feature type="transmembrane region" description="Helical" evidence="12">
    <location>
        <begin position="858"/>
        <end position="880"/>
    </location>
</feature>
<dbReference type="PRINTS" id="PR00119">
    <property type="entry name" value="CATATPASE"/>
</dbReference>
<dbReference type="GO" id="GO:0016887">
    <property type="term" value="F:ATP hydrolysis activity"/>
    <property type="evidence" value="ECO:0007669"/>
    <property type="project" value="InterPro"/>
</dbReference>
<keyword evidence="17" id="KW-1185">Reference proteome</keyword>
<keyword evidence="3 12" id="KW-0812">Transmembrane</keyword>
<evidence type="ECO:0000256" key="12">
    <source>
        <dbReference type="RuleBase" id="RU362082"/>
    </source>
</evidence>
<dbReference type="GO" id="GO:0031902">
    <property type="term" value="C:late endosome membrane"/>
    <property type="evidence" value="ECO:0007669"/>
    <property type="project" value="TreeGrafter"/>
</dbReference>
<proteinExistence type="inferred from homology"/>
<comment type="caution">
    <text evidence="12">Lacks conserved residue(s) required for the propagation of feature annotation.</text>
</comment>
<dbReference type="InterPro" id="IPR059000">
    <property type="entry name" value="ATPase_P-type_domA"/>
</dbReference>
<accession>A0AAV7CAR8</accession>
<feature type="transmembrane region" description="Helical" evidence="12">
    <location>
        <begin position="353"/>
        <end position="379"/>
    </location>
</feature>
<dbReference type="PRINTS" id="PR00121">
    <property type="entry name" value="NAKATPASE"/>
</dbReference>
<dbReference type="GO" id="GO:0005524">
    <property type="term" value="F:ATP binding"/>
    <property type="evidence" value="ECO:0007669"/>
    <property type="project" value="UniProtKB-UniRule"/>
</dbReference>
<feature type="domain" description="P-type ATPase A" evidence="14">
    <location>
        <begin position="191"/>
        <end position="307"/>
    </location>
</feature>
<keyword evidence="8 12" id="KW-1278">Translocase</keyword>
<gene>
    <name evidence="16" type="ORF">GDO81_007699</name>
</gene>
<dbReference type="GO" id="GO:0140358">
    <property type="term" value="F:P-type transmembrane transporter activity"/>
    <property type="evidence" value="ECO:0007669"/>
    <property type="project" value="InterPro"/>
</dbReference>
<dbReference type="InterPro" id="IPR023298">
    <property type="entry name" value="ATPase_P-typ_TM_dom_sf"/>
</dbReference>
<keyword evidence="5 12" id="KW-0547">Nucleotide-binding</keyword>
<evidence type="ECO:0000256" key="5">
    <source>
        <dbReference type="ARBA" id="ARBA00022741"/>
    </source>
</evidence>
<dbReference type="FunFam" id="3.40.50.1000:FF:000075">
    <property type="entry name" value="Cation-transporting ATPase"/>
    <property type="match status" value="1"/>
</dbReference>
<comment type="catalytic activity">
    <reaction evidence="11 12">
        <text>ATP + H2O = ADP + phosphate + H(+)</text>
        <dbReference type="Rhea" id="RHEA:13065"/>
        <dbReference type="ChEBI" id="CHEBI:15377"/>
        <dbReference type="ChEBI" id="CHEBI:15378"/>
        <dbReference type="ChEBI" id="CHEBI:30616"/>
        <dbReference type="ChEBI" id="CHEBI:43474"/>
        <dbReference type="ChEBI" id="CHEBI:456216"/>
    </reaction>
</comment>
<dbReference type="Pfam" id="PF00122">
    <property type="entry name" value="E1-E2_ATPase"/>
    <property type="match status" value="1"/>
</dbReference>
<dbReference type="InterPro" id="IPR008250">
    <property type="entry name" value="ATPase_P-typ_transduc_dom_A_sf"/>
</dbReference>
<dbReference type="Pfam" id="PF00702">
    <property type="entry name" value="Hydrolase"/>
    <property type="match status" value="1"/>
</dbReference>
<feature type="transmembrane region" description="Helical" evidence="12">
    <location>
        <begin position="947"/>
        <end position="968"/>
    </location>
</feature>